<dbReference type="Proteomes" id="UP001299409">
    <property type="component" value="Unassembled WGS sequence"/>
</dbReference>
<organism evidence="2">
    <name type="scientific">Intestinibacter bartlettii</name>
    <dbReference type="NCBI Taxonomy" id="261299"/>
    <lineage>
        <taxon>Bacteria</taxon>
        <taxon>Bacillati</taxon>
        <taxon>Bacillota</taxon>
        <taxon>Clostridia</taxon>
        <taxon>Peptostreptococcales</taxon>
        <taxon>Peptostreptococcaceae</taxon>
        <taxon>Intestinibacter</taxon>
    </lineage>
</organism>
<name>A0A6N3BRL9_9FIRM</name>
<dbReference type="RefSeq" id="WP_007285895.1">
    <property type="nucleotide sequence ID" value="NZ_BAABXU010000001.1"/>
</dbReference>
<sequence length="339" mass="40505">MTFINSTTNLIRRSTKDIFYIFNNHGLYYNYYNKDNKLSKRNILISNNTLDYTQFYFSIDKFDKIYGIVSDNAIKIVECENDSDIFLLKETFSFDYEKFGVCFPYIKYMEGTTHMFYYVYSPQFTNSAIIFHQYRNEKGKWVENQIDMVNFNILDKFYIVFNNNIPTIFYLNLVGEYEEVFYSTFIYENLKWSEPKQLTNTQTNKLYFNILNDIDNNLYHVVFSENTQNQYSIKYMNYNIKDDTFIENLSCFLTEPSLCSFPCIILENSTLYIMWVCFEKLYTSFSNDLGSTWSTPICDETSINEDFLRTHVHSNVNEDLIYKDIDLFTTMTNLSILGF</sequence>
<evidence type="ECO:0008006" key="4">
    <source>
        <dbReference type="Google" id="ProtNLM"/>
    </source>
</evidence>
<evidence type="ECO:0000313" key="2">
    <source>
        <dbReference type="EMBL" id="VYU04641.1"/>
    </source>
</evidence>
<reference evidence="1 3" key="2">
    <citation type="submission" date="2021-10" db="EMBL/GenBank/DDBJ databases">
        <title>Collection of gut derived symbiotic bacterial strains cultured from healthy donors.</title>
        <authorList>
            <person name="Lin H."/>
            <person name="Littmann E."/>
            <person name="Claire K."/>
            <person name="Pamer E."/>
        </authorList>
    </citation>
    <scope>NUCLEOTIDE SEQUENCE [LARGE SCALE GENOMIC DNA]</scope>
    <source>
        <strain evidence="1 3">MSK.17.68</strain>
    </source>
</reference>
<accession>A0A6N3BRL9</accession>
<gene>
    <name evidence="2" type="ORF">IBLFYP30_01604</name>
    <name evidence="1" type="ORF">LIP50_00165</name>
</gene>
<reference evidence="2" key="1">
    <citation type="submission" date="2019-11" db="EMBL/GenBank/DDBJ databases">
        <authorList>
            <person name="Feng L."/>
        </authorList>
    </citation>
    <scope>NUCLEOTIDE SEQUENCE</scope>
    <source>
        <strain evidence="2">IbartlettiiLFYP30</strain>
    </source>
</reference>
<dbReference type="EMBL" id="CACRUE010000024">
    <property type="protein sequence ID" value="VYU04641.1"/>
    <property type="molecule type" value="Genomic_DNA"/>
</dbReference>
<proteinExistence type="predicted"/>
<dbReference type="EMBL" id="JAJBMB010000001">
    <property type="protein sequence ID" value="MCB5444607.1"/>
    <property type="molecule type" value="Genomic_DNA"/>
</dbReference>
<evidence type="ECO:0000313" key="1">
    <source>
        <dbReference type="EMBL" id="MCB5444607.1"/>
    </source>
</evidence>
<evidence type="ECO:0000313" key="3">
    <source>
        <dbReference type="Proteomes" id="UP001299409"/>
    </source>
</evidence>
<dbReference type="GeneID" id="89564575"/>
<dbReference type="AlphaFoldDB" id="A0A6N3BRL9"/>
<keyword evidence="3" id="KW-1185">Reference proteome</keyword>
<protein>
    <recommendedName>
        <fullName evidence="4">Sialidase domain-containing protein</fullName>
    </recommendedName>
</protein>